<dbReference type="SUPFAM" id="SSF48726">
    <property type="entry name" value="Immunoglobulin"/>
    <property type="match status" value="1"/>
</dbReference>
<dbReference type="PANTHER" id="PTHR14334">
    <property type="entry name" value="B-CELL ANTIGEN RECEPTOR COMPLEX-ASSOCIATED PROTEIN"/>
    <property type="match status" value="1"/>
</dbReference>
<keyword evidence="2" id="KW-1133">Transmembrane helix</keyword>
<keyword evidence="1" id="KW-0393">Immunoglobulin domain</keyword>
<dbReference type="InterPro" id="IPR003599">
    <property type="entry name" value="Ig_sub"/>
</dbReference>
<gene>
    <name evidence="5" type="primary">cd79b</name>
</gene>
<reference evidence="5" key="2">
    <citation type="submission" date="2025-08" db="UniProtKB">
        <authorList>
            <consortium name="Ensembl"/>
        </authorList>
    </citation>
    <scope>IDENTIFICATION</scope>
</reference>
<dbReference type="GO" id="GO:0050853">
    <property type="term" value="P:B cell receptor signaling pathway"/>
    <property type="evidence" value="ECO:0007669"/>
    <property type="project" value="TreeGrafter"/>
</dbReference>
<evidence type="ECO:0000313" key="6">
    <source>
        <dbReference type="Proteomes" id="UP000472263"/>
    </source>
</evidence>
<dbReference type="GO" id="GO:0030183">
    <property type="term" value="P:B cell differentiation"/>
    <property type="evidence" value="ECO:0007669"/>
    <property type="project" value="TreeGrafter"/>
</dbReference>
<keyword evidence="2" id="KW-0472">Membrane</keyword>
<dbReference type="Proteomes" id="UP000472263">
    <property type="component" value="Chromosome 19"/>
</dbReference>
<dbReference type="GO" id="GO:0019815">
    <property type="term" value="C:B cell receptor complex"/>
    <property type="evidence" value="ECO:0007669"/>
    <property type="project" value="TreeGrafter"/>
</dbReference>
<protein>
    <recommendedName>
        <fullName evidence="4">Immunoglobulin domain-containing protein</fullName>
    </recommendedName>
</protein>
<dbReference type="AlphaFoldDB" id="A0A668ASA4"/>
<keyword evidence="3" id="KW-0732">Signal</keyword>
<dbReference type="Ensembl" id="ENSMMDT00005052561.1">
    <property type="protein sequence ID" value="ENSMMDP00005051549.1"/>
    <property type="gene ID" value="ENSMMDG00005023294.1"/>
</dbReference>
<evidence type="ECO:0000256" key="3">
    <source>
        <dbReference type="SAM" id="SignalP"/>
    </source>
</evidence>
<dbReference type="Gene3D" id="2.60.40.10">
    <property type="entry name" value="Immunoglobulins"/>
    <property type="match status" value="1"/>
</dbReference>
<dbReference type="FunCoup" id="A0A668ASA4">
    <property type="interactions" value="730"/>
</dbReference>
<feature type="transmembrane region" description="Helical" evidence="2">
    <location>
        <begin position="139"/>
        <end position="157"/>
    </location>
</feature>
<feature type="signal peptide" evidence="3">
    <location>
        <begin position="1"/>
        <end position="19"/>
    </location>
</feature>
<evidence type="ECO:0000256" key="1">
    <source>
        <dbReference type="ARBA" id="ARBA00023319"/>
    </source>
</evidence>
<accession>A0A668ASA4</accession>
<evidence type="ECO:0000256" key="2">
    <source>
        <dbReference type="SAM" id="Phobius"/>
    </source>
</evidence>
<keyword evidence="6" id="KW-1185">Reference proteome</keyword>
<dbReference type="SMART" id="SM00409">
    <property type="entry name" value="IG"/>
    <property type="match status" value="1"/>
</dbReference>
<dbReference type="PANTHER" id="PTHR14334:SF2">
    <property type="entry name" value="B-CELL ANTIGEN RECEPTOR COMPLEX-ASSOCIATED PROTEIN BETA CHAIN"/>
    <property type="match status" value="1"/>
</dbReference>
<proteinExistence type="predicted"/>
<dbReference type="GO" id="GO:0009897">
    <property type="term" value="C:external side of plasma membrane"/>
    <property type="evidence" value="ECO:0007669"/>
    <property type="project" value="TreeGrafter"/>
</dbReference>
<sequence length="209" mass="23582">MRWLLIGCYGLALVSLSLALELKQSLYQMPRFLRMRTESEMTIECQGRPAKLSDNNWIEWYMATKYDKKIEDRIKLSNKKGVNIVGRHLFIKPLTAEHTGVYYCKLNSTWGSGTEVQVFSKWLLFSCANLLRRSKMKDTLIILQGLLLAICVAALLLRNQTLVSDKTHSTSLPSTGQDGLAIESCAGGLYEDISVYAQPEGAEAPWEQD</sequence>
<dbReference type="InParanoid" id="A0A668ASA4"/>
<reference evidence="5" key="3">
    <citation type="submission" date="2025-09" db="UniProtKB">
        <authorList>
            <consortium name="Ensembl"/>
        </authorList>
    </citation>
    <scope>IDENTIFICATION</scope>
</reference>
<organism evidence="5 6">
    <name type="scientific">Myripristis murdjan</name>
    <name type="common">pinecone soldierfish</name>
    <dbReference type="NCBI Taxonomy" id="586833"/>
    <lineage>
        <taxon>Eukaryota</taxon>
        <taxon>Metazoa</taxon>
        <taxon>Chordata</taxon>
        <taxon>Craniata</taxon>
        <taxon>Vertebrata</taxon>
        <taxon>Euteleostomi</taxon>
        <taxon>Actinopterygii</taxon>
        <taxon>Neopterygii</taxon>
        <taxon>Teleostei</taxon>
        <taxon>Neoteleostei</taxon>
        <taxon>Acanthomorphata</taxon>
        <taxon>Holocentriformes</taxon>
        <taxon>Holocentridae</taxon>
        <taxon>Myripristis</taxon>
    </lineage>
</organism>
<reference evidence="5" key="1">
    <citation type="submission" date="2019-06" db="EMBL/GenBank/DDBJ databases">
        <authorList>
            <consortium name="Wellcome Sanger Institute Data Sharing"/>
        </authorList>
    </citation>
    <scope>NUCLEOTIDE SEQUENCE [LARGE SCALE GENOMIC DNA]</scope>
</reference>
<evidence type="ECO:0000259" key="4">
    <source>
        <dbReference type="SMART" id="SM00409"/>
    </source>
</evidence>
<dbReference type="InterPro" id="IPR036179">
    <property type="entry name" value="Ig-like_dom_sf"/>
</dbReference>
<keyword evidence="2" id="KW-0812">Transmembrane</keyword>
<feature type="domain" description="Immunoglobulin" evidence="4">
    <location>
        <begin position="30"/>
        <end position="119"/>
    </location>
</feature>
<dbReference type="InterPro" id="IPR013783">
    <property type="entry name" value="Ig-like_fold"/>
</dbReference>
<name>A0A668ASA4_9TELE</name>
<evidence type="ECO:0000313" key="5">
    <source>
        <dbReference type="Ensembl" id="ENSMMDP00005051549.1"/>
    </source>
</evidence>
<feature type="chain" id="PRO_5025632743" description="Immunoglobulin domain-containing protein" evidence="3">
    <location>
        <begin position="20"/>
        <end position="209"/>
    </location>
</feature>